<accession>A0A0V0GNB2</accession>
<reference evidence="1" key="1">
    <citation type="submission" date="2015-12" db="EMBL/GenBank/DDBJ databases">
        <title>Gene expression during late stages of embryo sac development: a critical building block for successful pollen-pistil interactions.</title>
        <authorList>
            <person name="Liu Y."/>
            <person name="Joly V."/>
            <person name="Sabar M."/>
            <person name="Matton D.P."/>
        </authorList>
    </citation>
    <scope>NUCLEOTIDE SEQUENCE</scope>
</reference>
<proteinExistence type="predicted"/>
<protein>
    <submittedName>
        <fullName evidence="1">Putative ovule protein</fullName>
    </submittedName>
</protein>
<name>A0A0V0GNB2_SOLCH</name>
<dbReference type="EMBL" id="GEDG01036317">
    <property type="protein sequence ID" value="JAP08763.1"/>
    <property type="molecule type" value="Transcribed_RNA"/>
</dbReference>
<dbReference type="AlphaFoldDB" id="A0A0V0GNB2"/>
<organism evidence="1">
    <name type="scientific">Solanum chacoense</name>
    <name type="common">Chaco potato</name>
    <dbReference type="NCBI Taxonomy" id="4108"/>
    <lineage>
        <taxon>Eukaryota</taxon>
        <taxon>Viridiplantae</taxon>
        <taxon>Streptophyta</taxon>
        <taxon>Embryophyta</taxon>
        <taxon>Tracheophyta</taxon>
        <taxon>Spermatophyta</taxon>
        <taxon>Magnoliopsida</taxon>
        <taxon>eudicotyledons</taxon>
        <taxon>Gunneridae</taxon>
        <taxon>Pentapetalae</taxon>
        <taxon>asterids</taxon>
        <taxon>lamiids</taxon>
        <taxon>Solanales</taxon>
        <taxon>Solanaceae</taxon>
        <taxon>Solanoideae</taxon>
        <taxon>Solaneae</taxon>
        <taxon>Solanum</taxon>
    </lineage>
</organism>
<evidence type="ECO:0000313" key="1">
    <source>
        <dbReference type="EMBL" id="JAP08763.1"/>
    </source>
</evidence>
<sequence length="62" mass="7227">MHQTRIIRYLGFTSFLENDKTLGVFGTVGNNFLFSPCLTLRQIFWETFSTKKSSLKMKKMTS</sequence>